<keyword evidence="8 10" id="KW-0333">Golgi apparatus</keyword>
<evidence type="ECO:0000256" key="10">
    <source>
        <dbReference type="RuleBase" id="RU363063"/>
    </source>
</evidence>
<accession>A0AAV4I3U7</accession>
<reference evidence="11 12" key="1">
    <citation type="journal article" date="2021" name="Elife">
        <title>Chloroplast acquisition without the gene transfer in kleptoplastic sea slugs, Plakobranchus ocellatus.</title>
        <authorList>
            <person name="Maeda T."/>
            <person name="Takahashi S."/>
            <person name="Yoshida T."/>
            <person name="Shimamura S."/>
            <person name="Takaki Y."/>
            <person name="Nagai Y."/>
            <person name="Toyoda A."/>
            <person name="Suzuki Y."/>
            <person name="Arimoto A."/>
            <person name="Ishii H."/>
            <person name="Satoh N."/>
            <person name="Nishiyama T."/>
            <person name="Hasebe M."/>
            <person name="Maruyama T."/>
            <person name="Minagawa J."/>
            <person name="Obokata J."/>
            <person name="Shigenobu S."/>
        </authorList>
    </citation>
    <scope>NUCLEOTIDE SEQUENCE [LARGE SCALE GENOMIC DNA]</scope>
</reference>
<dbReference type="GO" id="GO:0016758">
    <property type="term" value="F:hexosyltransferase activity"/>
    <property type="evidence" value="ECO:0007669"/>
    <property type="project" value="InterPro"/>
</dbReference>
<keyword evidence="9" id="KW-0472">Membrane</keyword>
<keyword evidence="3 10" id="KW-0328">Glycosyltransferase</keyword>
<dbReference type="Gene3D" id="3.90.550.50">
    <property type="match status" value="1"/>
</dbReference>
<keyword evidence="5" id="KW-0812">Transmembrane</keyword>
<dbReference type="Pfam" id="PF01762">
    <property type="entry name" value="Galactosyl_T"/>
    <property type="match status" value="1"/>
</dbReference>
<evidence type="ECO:0000256" key="1">
    <source>
        <dbReference type="ARBA" id="ARBA00004323"/>
    </source>
</evidence>
<protein>
    <recommendedName>
        <fullName evidence="10">Hexosyltransferase</fullName>
        <ecNumber evidence="10">2.4.1.-</ecNumber>
    </recommendedName>
</protein>
<name>A0AAV4I3U7_9GAST</name>
<gene>
    <name evidence="11" type="ORF">ElyMa_002897000</name>
</gene>
<evidence type="ECO:0000256" key="9">
    <source>
        <dbReference type="ARBA" id="ARBA00023136"/>
    </source>
</evidence>
<evidence type="ECO:0000256" key="8">
    <source>
        <dbReference type="ARBA" id="ARBA00023034"/>
    </source>
</evidence>
<keyword evidence="4" id="KW-0808">Transferase</keyword>
<evidence type="ECO:0000313" key="12">
    <source>
        <dbReference type="Proteomes" id="UP000762676"/>
    </source>
</evidence>
<organism evidence="11 12">
    <name type="scientific">Elysia marginata</name>
    <dbReference type="NCBI Taxonomy" id="1093978"/>
    <lineage>
        <taxon>Eukaryota</taxon>
        <taxon>Metazoa</taxon>
        <taxon>Spiralia</taxon>
        <taxon>Lophotrochozoa</taxon>
        <taxon>Mollusca</taxon>
        <taxon>Gastropoda</taxon>
        <taxon>Heterobranchia</taxon>
        <taxon>Euthyneura</taxon>
        <taxon>Panpulmonata</taxon>
        <taxon>Sacoglossa</taxon>
        <taxon>Placobranchoidea</taxon>
        <taxon>Plakobranchidae</taxon>
        <taxon>Elysia</taxon>
    </lineage>
</organism>
<sequence length="271" mass="31678">MLVHSAAAHFSRRTRYRQAYSNSSRPHRLKVVFLIGHVRDAKLQIDLEIENREHGDTLIGTFLDTYQNLTLKAVMGYRWAAENCKEAKLIIKMDDDVFFNAGKFFDTFWYKQQQKNPQGQQRSIFCNVWENAPVGRTGKWRVAKDLYANNIYHFPYCAGFFIIITTDLLAPMYKAAKTIDFFWIDDVFMYGMVPDFIGGIRFWQIGLKSRQITETYKLYKRSKEKHKISGCSYWAVLTDGDKLFDSEQNELIQYENSLKLKSGNQKGPLLN</sequence>
<dbReference type="EC" id="2.4.1.-" evidence="10"/>
<evidence type="ECO:0000256" key="2">
    <source>
        <dbReference type="ARBA" id="ARBA00008661"/>
    </source>
</evidence>
<comment type="caution">
    <text evidence="11">The sequence shown here is derived from an EMBL/GenBank/DDBJ whole genome shotgun (WGS) entry which is preliminary data.</text>
</comment>
<evidence type="ECO:0000256" key="7">
    <source>
        <dbReference type="ARBA" id="ARBA00022989"/>
    </source>
</evidence>
<comment type="subcellular location">
    <subcellularLocation>
        <location evidence="1 10">Golgi apparatus membrane</location>
        <topology evidence="1 10">Single-pass type II membrane protein</topology>
    </subcellularLocation>
</comment>
<evidence type="ECO:0000256" key="6">
    <source>
        <dbReference type="ARBA" id="ARBA00022968"/>
    </source>
</evidence>
<evidence type="ECO:0000256" key="5">
    <source>
        <dbReference type="ARBA" id="ARBA00022692"/>
    </source>
</evidence>
<evidence type="ECO:0000313" key="11">
    <source>
        <dbReference type="EMBL" id="GFS03834.1"/>
    </source>
</evidence>
<dbReference type="GO" id="GO:0006493">
    <property type="term" value="P:protein O-linked glycosylation"/>
    <property type="evidence" value="ECO:0007669"/>
    <property type="project" value="TreeGrafter"/>
</dbReference>
<evidence type="ECO:0000256" key="3">
    <source>
        <dbReference type="ARBA" id="ARBA00022676"/>
    </source>
</evidence>
<dbReference type="EMBL" id="BMAT01005992">
    <property type="protein sequence ID" value="GFS03834.1"/>
    <property type="molecule type" value="Genomic_DNA"/>
</dbReference>
<dbReference type="InterPro" id="IPR002659">
    <property type="entry name" value="Glyco_trans_31"/>
</dbReference>
<dbReference type="PANTHER" id="PTHR11214:SF376">
    <property type="entry name" value="HEXOSYLTRANSFERASE"/>
    <property type="match status" value="1"/>
</dbReference>
<proteinExistence type="inferred from homology"/>
<keyword evidence="6" id="KW-0735">Signal-anchor</keyword>
<keyword evidence="7" id="KW-1133">Transmembrane helix</keyword>
<dbReference type="AlphaFoldDB" id="A0AAV4I3U7"/>
<keyword evidence="12" id="KW-1185">Reference proteome</keyword>
<evidence type="ECO:0000256" key="4">
    <source>
        <dbReference type="ARBA" id="ARBA00022679"/>
    </source>
</evidence>
<comment type="similarity">
    <text evidence="2 10">Belongs to the glycosyltransferase 31 family.</text>
</comment>
<dbReference type="PANTHER" id="PTHR11214">
    <property type="entry name" value="BETA-1,3-N-ACETYLGLUCOSAMINYLTRANSFERASE"/>
    <property type="match status" value="1"/>
</dbReference>
<dbReference type="GO" id="GO:0000139">
    <property type="term" value="C:Golgi membrane"/>
    <property type="evidence" value="ECO:0007669"/>
    <property type="project" value="UniProtKB-SubCell"/>
</dbReference>
<dbReference type="Proteomes" id="UP000762676">
    <property type="component" value="Unassembled WGS sequence"/>
</dbReference>